<evidence type="ECO:0000313" key="7">
    <source>
        <dbReference type="EMBL" id="CAI48970.1"/>
    </source>
</evidence>
<feature type="transmembrane region" description="Helical" evidence="6">
    <location>
        <begin position="124"/>
        <end position="142"/>
    </location>
</feature>
<dbReference type="GO" id="GO:0016020">
    <property type="term" value="C:membrane"/>
    <property type="evidence" value="ECO:0007669"/>
    <property type="project" value="UniProtKB-SubCell"/>
</dbReference>
<gene>
    <name evidence="7" type="ordered locus">NP_1758A</name>
</gene>
<feature type="transmembrane region" description="Helical" evidence="6">
    <location>
        <begin position="192"/>
        <end position="214"/>
    </location>
</feature>
<dbReference type="EMBL" id="CR936257">
    <property type="protein sequence ID" value="CAI48970.1"/>
    <property type="molecule type" value="Genomic_DNA"/>
</dbReference>
<evidence type="ECO:0000256" key="4">
    <source>
        <dbReference type="ARBA" id="ARBA00022989"/>
    </source>
</evidence>
<feature type="transmembrane region" description="Helical" evidence="6">
    <location>
        <begin position="99"/>
        <end position="118"/>
    </location>
</feature>
<keyword evidence="4 6" id="KW-1133">Transmembrane helix</keyword>
<dbReference type="eggNOG" id="arCOG02810">
    <property type="taxonomic scope" value="Archaea"/>
</dbReference>
<dbReference type="RefSeq" id="WP_011322603.1">
    <property type="nucleotide sequence ID" value="NC_007426.1"/>
</dbReference>
<dbReference type="KEGG" id="nph:NP_1758A"/>
<organism evidence="7 8">
    <name type="scientific">Natronomonas pharaonis (strain ATCC 35678 / DSM 2160 / CIP 103997 / JCM 8858 / NBRC 14720 / NCIMB 2260 / Gabara)</name>
    <name type="common">Halobacterium pharaonis</name>
    <dbReference type="NCBI Taxonomy" id="348780"/>
    <lineage>
        <taxon>Archaea</taxon>
        <taxon>Methanobacteriati</taxon>
        <taxon>Methanobacteriota</taxon>
        <taxon>Stenosarchaea group</taxon>
        <taxon>Halobacteria</taxon>
        <taxon>Halobacteriales</taxon>
        <taxon>Natronomonadaceae</taxon>
        <taxon>Natronomonas</taxon>
    </lineage>
</organism>
<feature type="transmembrane region" description="Helical" evidence="6">
    <location>
        <begin position="70"/>
        <end position="87"/>
    </location>
</feature>
<evidence type="ECO:0000313" key="8">
    <source>
        <dbReference type="Proteomes" id="UP000002698"/>
    </source>
</evidence>
<name>A0A1U7EVD3_NATPD</name>
<dbReference type="SMART" id="SM01021">
    <property type="entry name" value="Bac_rhodopsin"/>
    <property type="match status" value="1"/>
</dbReference>
<evidence type="ECO:0000256" key="3">
    <source>
        <dbReference type="ARBA" id="ARBA00022692"/>
    </source>
</evidence>
<keyword evidence="5 6" id="KW-0472">Membrane</keyword>
<dbReference type="EnsemblBacteria" id="CAI48970">
    <property type="protein sequence ID" value="CAI48970"/>
    <property type="gene ID" value="NP_1758A"/>
</dbReference>
<feature type="transmembrane region" description="Helical" evidence="6">
    <location>
        <begin position="38"/>
        <end position="58"/>
    </location>
</feature>
<dbReference type="GeneID" id="3701246"/>
<dbReference type="Proteomes" id="UP000002698">
    <property type="component" value="Chromosome"/>
</dbReference>
<feature type="transmembrane region" description="Helical" evidence="6">
    <location>
        <begin position="163"/>
        <end position="180"/>
    </location>
</feature>
<dbReference type="InterPro" id="IPR001425">
    <property type="entry name" value="Arc/bac/fun_rhodopsins"/>
</dbReference>
<dbReference type="STRING" id="348780.NP_1758A"/>
<evidence type="ECO:0000256" key="1">
    <source>
        <dbReference type="ARBA" id="ARBA00004141"/>
    </source>
</evidence>
<comment type="similarity">
    <text evidence="2">Belongs to the archaeal/bacterial/fungal opsin family.</text>
</comment>
<dbReference type="OrthoDB" id="330248at2157"/>
<protein>
    <submittedName>
        <fullName evidence="7">Homolog to rhodopsin</fullName>
    </submittedName>
</protein>
<evidence type="ECO:0000256" key="5">
    <source>
        <dbReference type="ARBA" id="ARBA00023136"/>
    </source>
</evidence>
<dbReference type="AlphaFoldDB" id="A0A1U7EVD3"/>
<dbReference type="Pfam" id="PF01036">
    <property type="entry name" value="Bac_rhodopsin"/>
    <property type="match status" value="1"/>
</dbReference>
<sequence length="233" mass="24575">MLPTSTIYLGMVVALSLGAVVFAAVASRLSGTARRLGLIAAVPAAAMAVAYLGMGLEWLTIETEGREQSIMRFLGYTVALTAYTYLLARPVGLSRRKAVGLLAVLLVTLWSALATWLTTGAAESAITLLSISAYLFGVYLLFKPFSRVAAAAPGEARLLYGKLRNLFVLCWGGLLVASAISEQAIGLTDAFIGQFAASYIDLVLMLGIGGLVLFSRFVRDPTATERADATAAD</sequence>
<keyword evidence="3 6" id="KW-0812">Transmembrane</keyword>
<dbReference type="Gene3D" id="1.20.1070.10">
    <property type="entry name" value="Rhodopsin 7-helix transmembrane proteins"/>
    <property type="match status" value="1"/>
</dbReference>
<proteinExistence type="inferred from homology"/>
<evidence type="ECO:0000256" key="2">
    <source>
        <dbReference type="ARBA" id="ARBA00008130"/>
    </source>
</evidence>
<comment type="subcellular location">
    <subcellularLocation>
        <location evidence="1">Membrane</location>
        <topology evidence="1">Multi-pass membrane protein</topology>
    </subcellularLocation>
</comment>
<dbReference type="HOGENOM" id="CLU_093717_0_0_2"/>
<dbReference type="SUPFAM" id="SSF81321">
    <property type="entry name" value="Family A G protein-coupled receptor-like"/>
    <property type="match status" value="1"/>
</dbReference>
<accession>A0A1U7EVD3</accession>
<keyword evidence="8" id="KW-1185">Reference proteome</keyword>
<evidence type="ECO:0000256" key="6">
    <source>
        <dbReference type="SAM" id="Phobius"/>
    </source>
</evidence>
<reference evidence="7 8" key="1">
    <citation type="journal article" date="2005" name="Genome Res.">
        <title>Living with two extremes: conclusions from the genome sequence of Natronomonas pharaonis.</title>
        <authorList>
            <person name="Falb M."/>
            <person name="Pfeiffer F."/>
            <person name="Palm P."/>
            <person name="Rodewald K."/>
            <person name="Hickmann V."/>
            <person name="Tittor J."/>
            <person name="Oesterhelt D."/>
        </authorList>
    </citation>
    <scope>NUCLEOTIDE SEQUENCE [LARGE SCALE GENOMIC DNA]</scope>
    <source>
        <strain evidence="8">ATCC 35678 / DSM 2160 / CIP 103997 / JCM 8858 / NBRC 14720 / NCIMB 2260 / Gabara</strain>
    </source>
</reference>
<feature type="transmembrane region" description="Helical" evidence="6">
    <location>
        <begin position="6"/>
        <end position="26"/>
    </location>
</feature>